<name>A0AAD4LYP6_9AGAM</name>
<comment type="caution">
    <text evidence="1">The sequence shown here is derived from an EMBL/GenBank/DDBJ whole genome shotgun (WGS) entry which is preliminary data.</text>
</comment>
<gene>
    <name evidence="1" type="ORF">B0F90DRAFT_191947</name>
</gene>
<evidence type="ECO:0000313" key="1">
    <source>
        <dbReference type="EMBL" id="KAI0292995.1"/>
    </source>
</evidence>
<evidence type="ECO:0000313" key="2">
    <source>
        <dbReference type="Proteomes" id="UP001203297"/>
    </source>
</evidence>
<accession>A0AAD4LYP6</accession>
<organism evidence="1 2">
    <name type="scientific">Multifurca ochricompacta</name>
    <dbReference type="NCBI Taxonomy" id="376703"/>
    <lineage>
        <taxon>Eukaryota</taxon>
        <taxon>Fungi</taxon>
        <taxon>Dikarya</taxon>
        <taxon>Basidiomycota</taxon>
        <taxon>Agaricomycotina</taxon>
        <taxon>Agaricomycetes</taxon>
        <taxon>Russulales</taxon>
        <taxon>Russulaceae</taxon>
        <taxon>Multifurca</taxon>
    </lineage>
</organism>
<keyword evidence="2" id="KW-1185">Reference proteome</keyword>
<proteinExistence type="predicted"/>
<dbReference type="AlphaFoldDB" id="A0AAD4LYP6"/>
<dbReference type="Proteomes" id="UP001203297">
    <property type="component" value="Unassembled WGS sequence"/>
</dbReference>
<protein>
    <submittedName>
        <fullName evidence="1">Uncharacterized protein</fullName>
    </submittedName>
</protein>
<reference evidence="1" key="1">
    <citation type="journal article" date="2022" name="New Phytol.">
        <title>Evolutionary transition to the ectomycorrhizal habit in the genomes of a hyperdiverse lineage of mushroom-forming fungi.</title>
        <authorList>
            <person name="Looney B."/>
            <person name="Miyauchi S."/>
            <person name="Morin E."/>
            <person name="Drula E."/>
            <person name="Courty P.E."/>
            <person name="Kohler A."/>
            <person name="Kuo A."/>
            <person name="LaButti K."/>
            <person name="Pangilinan J."/>
            <person name="Lipzen A."/>
            <person name="Riley R."/>
            <person name="Andreopoulos W."/>
            <person name="He G."/>
            <person name="Johnson J."/>
            <person name="Nolan M."/>
            <person name="Tritt A."/>
            <person name="Barry K.W."/>
            <person name="Grigoriev I.V."/>
            <person name="Nagy L.G."/>
            <person name="Hibbett D."/>
            <person name="Henrissat B."/>
            <person name="Matheny P.B."/>
            <person name="Labbe J."/>
            <person name="Martin F.M."/>
        </authorList>
    </citation>
    <scope>NUCLEOTIDE SEQUENCE</scope>
    <source>
        <strain evidence="1">BPL690</strain>
    </source>
</reference>
<dbReference type="EMBL" id="WTXG01000106">
    <property type="protein sequence ID" value="KAI0292995.1"/>
    <property type="molecule type" value="Genomic_DNA"/>
</dbReference>
<sequence>MSTYLLRLDCLPPAPMLEDQPDQKADEASATKLHFPLRFPYRPSSRSVRFNISPVVNEVYVQPLLRPFAGAWYSSTHPVVYCPTPPLYSPEAPEIPPNLCWNWRRCRPSICQIRSGSSTWTRRPEISCQTVDHPPTPIPTTNILTLPAQLYHPKHSTPLQFLISFSAQFFSTPLLL</sequence>